<organism evidence="2 3">
    <name type="scientific">Caerostris darwini</name>
    <dbReference type="NCBI Taxonomy" id="1538125"/>
    <lineage>
        <taxon>Eukaryota</taxon>
        <taxon>Metazoa</taxon>
        <taxon>Ecdysozoa</taxon>
        <taxon>Arthropoda</taxon>
        <taxon>Chelicerata</taxon>
        <taxon>Arachnida</taxon>
        <taxon>Araneae</taxon>
        <taxon>Araneomorphae</taxon>
        <taxon>Entelegynae</taxon>
        <taxon>Araneoidea</taxon>
        <taxon>Araneidae</taxon>
        <taxon>Caerostris</taxon>
    </lineage>
</organism>
<protein>
    <submittedName>
        <fullName evidence="2">Uncharacterized protein</fullName>
    </submittedName>
</protein>
<comment type="caution">
    <text evidence="2">The sequence shown here is derived from an EMBL/GenBank/DDBJ whole genome shotgun (WGS) entry which is preliminary data.</text>
</comment>
<dbReference type="Proteomes" id="UP001054837">
    <property type="component" value="Unassembled WGS sequence"/>
</dbReference>
<evidence type="ECO:0000256" key="1">
    <source>
        <dbReference type="SAM" id="MobiDB-lite"/>
    </source>
</evidence>
<gene>
    <name evidence="2" type="ORF">CDAR_401551</name>
</gene>
<feature type="region of interest" description="Disordered" evidence="1">
    <location>
        <begin position="46"/>
        <end position="67"/>
    </location>
</feature>
<evidence type="ECO:0000313" key="3">
    <source>
        <dbReference type="Proteomes" id="UP001054837"/>
    </source>
</evidence>
<name>A0AAV4RY16_9ARAC</name>
<evidence type="ECO:0000313" key="2">
    <source>
        <dbReference type="EMBL" id="GIY24708.1"/>
    </source>
</evidence>
<dbReference type="AlphaFoldDB" id="A0AAV4RY16"/>
<accession>A0AAV4RY16</accession>
<sequence length="234" mass="27055">MKQHSEYECNGGFFHQLLHSAQHYRLSSRRPHSCSPHYHSHCNEEHHFGHFPKQHTSTRQNPPPSHPFSLRGGWNICREHRVNKKSPLRYEGGKSPRTARFKCSKRLLRRSLSVFFQTLRDISRRRVRTTHPLPHPYPRRGGWNICREPRVNKKFLPPVLSVQVSPQTARSECSKEVVTTELKRLLPDTRRVVLEEVSEFEPGVSSEPPWGNAAGTLISFSLERCLGVCADKVV</sequence>
<proteinExistence type="predicted"/>
<dbReference type="EMBL" id="BPLQ01006728">
    <property type="protein sequence ID" value="GIY24708.1"/>
    <property type="molecule type" value="Genomic_DNA"/>
</dbReference>
<reference evidence="2 3" key="1">
    <citation type="submission" date="2021-06" db="EMBL/GenBank/DDBJ databases">
        <title>Caerostris darwini draft genome.</title>
        <authorList>
            <person name="Kono N."/>
            <person name="Arakawa K."/>
        </authorList>
    </citation>
    <scope>NUCLEOTIDE SEQUENCE [LARGE SCALE GENOMIC DNA]</scope>
</reference>
<keyword evidence="3" id="KW-1185">Reference proteome</keyword>